<reference evidence="17" key="1">
    <citation type="submission" date="2018-09" db="EMBL/GenBank/DDBJ databases">
        <title>Draft Genome Sequence of Mediterraneibacter sp. KCTC 15684.</title>
        <authorList>
            <person name="Kim J.S."/>
            <person name="Han K.I."/>
            <person name="Suh M.K."/>
            <person name="Lee K.C."/>
            <person name="Eom M.K."/>
            <person name="Lee J.H."/>
            <person name="Park S.H."/>
            <person name="Kang S.W."/>
            <person name="Park J.E."/>
            <person name="Oh B.S."/>
            <person name="Yu S.Y."/>
            <person name="Choi S.H."/>
            <person name="Lee D.H."/>
            <person name="Yoon H."/>
            <person name="Kim B."/>
            <person name="Yang S.J."/>
            <person name="Lee J.S."/>
        </authorList>
    </citation>
    <scope>NUCLEOTIDE SEQUENCE [LARGE SCALE GENOMIC DNA]</scope>
    <source>
        <strain evidence="17">KCTC 15684</strain>
    </source>
</reference>
<evidence type="ECO:0000256" key="11">
    <source>
        <dbReference type="ARBA" id="ARBA00025198"/>
    </source>
</evidence>
<dbReference type="EMBL" id="BHGK01000001">
    <property type="protein sequence ID" value="GCA67456.1"/>
    <property type="molecule type" value="Genomic_DNA"/>
</dbReference>
<sequence length="165" mass="18493">MQDLVTIVPWTFIAQICNLFIQLYLIKRFLLKPINAVLEKRKEMATAEIKEAEKAKEEARAIKEEYEQNMAEAKEKANTLIANAQKSASLQSEEMIQEANKQAAAIKAKAESDIAQEKKKAVNELKGEIGGMAMEIAGKVIEREISEKDHEKLIDEFISNVGEAS</sequence>
<dbReference type="InterPro" id="IPR005864">
    <property type="entry name" value="ATP_synth_F0_bsu_bac"/>
</dbReference>
<evidence type="ECO:0000256" key="13">
    <source>
        <dbReference type="HAMAP-Rule" id="MF_01398"/>
    </source>
</evidence>
<dbReference type="GO" id="GO:0046961">
    <property type="term" value="F:proton-transporting ATPase activity, rotational mechanism"/>
    <property type="evidence" value="ECO:0007669"/>
    <property type="project" value="TreeGrafter"/>
</dbReference>
<keyword evidence="9 13" id="KW-0472">Membrane</keyword>
<keyword evidence="7 13" id="KW-1133">Transmembrane helix</keyword>
<keyword evidence="3 13" id="KW-1003">Cell membrane</keyword>
<comment type="function">
    <text evidence="13">Component of the F(0) channel, it forms part of the peripheral stalk, linking F(1) to F(0).</text>
</comment>
<keyword evidence="17" id="KW-1185">Reference proteome</keyword>
<evidence type="ECO:0000256" key="4">
    <source>
        <dbReference type="ARBA" id="ARBA00022547"/>
    </source>
</evidence>
<keyword evidence="8 13" id="KW-0406">Ion transport</keyword>
<dbReference type="SUPFAM" id="SSF81573">
    <property type="entry name" value="F1F0 ATP synthase subunit B, membrane domain"/>
    <property type="match status" value="1"/>
</dbReference>
<dbReference type="InterPro" id="IPR050059">
    <property type="entry name" value="ATP_synthase_B_chain"/>
</dbReference>
<feature type="transmembrane region" description="Helical" evidence="13">
    <location>
        <begin position="6"/>
        <end position="26"/>
    </location>
</feature>
<keyword evidence="6 13" id="KW-0375">Hydrogen ion transport</keyword>
<dbReference type="InterPro" id="IPR028987">
    <property type="entry name" value="ATP_synth_B-like_membr_sf"/>
</dbReference>
<evidence type="ECO:0000256" key="6">
    <source>
        <dbReference type="ARBA" id="ARBA00022781"/>
    </source>
</evidence>
<dbReference type="InterPro" id="IPR002146">
    <property type="entry name" value="ATP_synth_b/b'su_bac/chlpt"/>
</dbReference>
<comment type="caution">
    <text evidence="16">The sequence shown here is derived from an EMBL/GenBank/DDBJ whole genome shotgun (WGS) entry which is preliminary data.</text>
</comment>
<dbReference type="NCBIfam" id="TIGR01144">
    <property type="entry name" value="ATP_synt_b"/>
    <property type="match status" value="1"/>
</dbReference>
<keyword evidence="5 13" id="KW-0812">Transmembrane</keyword>
<dbReference type="GO" id="GO:0005886">
    <property type="term" value="C:plasma membrane"/>
    <property type="evidence" value="ECO:0007669"/>
    <property type="project" value="UniProtKB-SubCell"/>
</dbReference>
<evidence type="ECO:0000256" key="15">
    <source>
        <dbReference type="SAM" id="Coils"/>
    </source>
</evidence>
<feature type="coiled-coil region" evidence="15">
    <location>
        <begin position="35"/>
        <end position="120"/>
    </location>
</feature>
<comment type="subcellular location">
    <subcellularLocation>
        <location evidence="13">Cell membrane</location>
        <topology evidence="13">Single-pass membrane protein</topology>
    </subcellularLocation>
    <subcellularLocation>
        <location evidence="12">Endomembrane system</location>
        <topology evidence="12">Single-pass membrane protein</topology>
    </subcellularLocation>
</comment>
<evidence type="ECO:0000256" key="3">
    <source>
        <dbReference type="ARBA" id="ARBA00022475"/>
    </source>
</evidence>
<dbReference type="Pfam" id="PF00430">
    <property type="entry name" value="ATP-synt_B"/>
    <property type="match status" value="1"/>
</dbReference>
<evidence type="ECO:0000313" key="17">
    <source>
        <dbReference type="Proteomes" id="UP000265643"/>
    </source>
</evidence>
<evidence type="ECO:0000313" key="16">
    <source>
        <dbReference type="EMBL" id="GCA67456.1"/>
    </source>
</evidence>
<organism evidence="16 17">
    <name type="scientific">Mediterraneibacter butyricigenes</name>
    <dbReference type="NCBI Taxonomy" id="2316025"/>
    <lineage>
        <taxon>Bacteria</taxon>
        <taxon>Bacillati</taxon>
        <taxon>Bacillota</taxon>
        <taxon>Clostridia</taxon>
        <taxon>Lachnospirales</taxon>
        <taxon>Lachnospiraceae</taxon>
        <taxon>Mediterraneibacter</taxon>
    </lineage>
</organism>
<dbReference type="Proteomes" id="UP000265643">
    <property type="component" value="Unassembled WGS sequence"/>
</dbReference>
<evidence type="ECO:0000256" key="9">
    <source>
        <dbReference type="ARBA" id="ARBA00023136"/>
    </source>
</evidence>
<keyword evidence="2 13" id="KW-0813">Transport</keyword>
<dbReference type="GO" id="GO:0045259">
    <property type="term" value="C:proton-transporting ATP synthase complex"/>
    <property type="evidence" value="ECO:0007669"/>
    <property type="project" value="UniProtKB-KW"/>
</dbReference>
<evidence type="ECO:0000256" key="2">
    <source>
        <dbReference type="ARBA" id="ARBA00022448"/>
    </source>
</evidence>
<evidence type="ECO:0000256" key="14">
    <source>
        <dbReference type="RuleBase" id="RU003848"/>
    </source>
</evidence>
<evidence type="ECO:0000256" key="7">
    <source>
        <dbReference type="ARBA" id="ARBA00022989"/>
    </source>
</evidence>
<dbReference type="PANTHER" id="PTHR33445">
    <property type="entry name" value="ATP SYNTHASE SUBUNIT B', CHLOROPLASTIC"/>
    <property type="match status" value="1"/>
</dbReference>
<evidence type="ECO:0000256" key="8">
    <source>
        <dbReference type="ARBA" id="ARBA00023065"/>
    </source>
</evidence>
<dbReference type="AlphaFoldDB" id="A0A391P5F3"/>
<dbReference type="GO" id="GO:0012505">
    <property type="term" value="C:endomembrane system"/>
    <property type="evidence" value="ECO:0007669"/>
    <property type="project" value="UniProtKB-SubCell"/>
</dbReference>
<comment type="subunit">
    <text evidence="13">F-type ATPases have 2 components, F(1) - the catalytic core - and F(0) - the membrane proton channel. F(1) has five subunits: alpha(3), beta(3), gamma(1), delta(1), epsilon(1). F(0) has three main subunits: a(1), b(2) and c(10-14). The alpha and beta chains form an alternating ring which encloses part of the gamma chain. F(1) is attached to F(0) by a central stalk formed by the gamma and epsilon chains, while a peripheral stalk is formed by the delta and b chains.</text>
</comment>
<dbReference type="PANTHER" id="PTHR33445:SF1">
    <property type="entry name" value="ATP SYNTHASE SUBUNIT B"/>
    <property type="match status" value="1"/>
</dbReference>
<comment type="similarity">
    <text evidence="1 13 14">Belongs to the ATPase B chain family.</text>
</comment>
<dbReference type="CDD" id="cd06503">
    <property type="entry name" value="ATP-synt_Fo_b"/>
    <property type="match status" value="1"/>
</dbReference>
<keyword evidence="15" id="KW-0175">Coiled coil</keyword>
<keyword evidence="10 13" id="KW-0066">ATP synthesis</keyword>
<accession>A0A391P5F3</accession>
<evidence type="ECO:0000256" key="5">
    <source>
        <dbReference type="ARBA" id="ARBA00022692"/>
    </source>
</evidence>
<proteinExistence type="inferred from homology"/>
<dbReference type="GO" id="GO:0046933">
    <property type="term" value="F:proton-transporting ATP synthase activity, rotational mechanism"/>
    <property type="evidence" value="ECO:0007669"/>
    <property type="project" value="UniProtKB-UniRule"/>
</dbReference>
<evidence type="ECO:0000256" key="10">
    <source>
        <dbReference type="ARBA" id="ARBA00023310"/>
    </source>
</evidence>
<evidence type="ECO:0000256" key="1">
    <source>
        <dbReference type="ARBA" id="ARBA00005513"/>
    </source>
</evidence>
<keyword evidence="4 13" id="KW-0138">CF(0)</keyword>
<name>A0A391P5F3_9FIRM</name>
<gene>
    <name evidence="13 16" type="primary">atpF</name>
    <name evidence="16" type="ORF">KGMB01110_18920</name>
</gene>
<evidence type="ECO:0000256" key="12">
    <source>
        <dbReference type="ARBA" id="ARBA00037847"/>
    </source>
</evidence>
<comment type="function">
    <text evidence="11 13">F(1)F(0) ATP synthase produces ATP from ADP in the presence of a proton or sodium gradient. F-type ATPases consist of two structural domains, F(1) containing the extramembraneous catalytic core and F(0) containing the membrane proton channel, linked together by a central stalk and a peripheral stalk. During catalysis, ATP synthesis in the catalytic domain of F(1) is coupled via a rotary mechanism of the central stalk subunits to proton translocation.</text>
</comment>
<protein>
    <recommendedName>
        <fullName evidence="13">ATP synthase subunit b</fullName>
    </recommendedName>
    <alternativeName>
        <fullName evidence="13">ATP synthase F(0) sector subunit b</fullName>
    </alternativeName>
    <alternativeName>
        <fullName evidence="13">ATPase subunit I</fullName>
    </alternativeName>
    <alternativeName>
        <fullName evidence="13">F-type ATPase subunit b</fullName>
        <shortName evidence="13">F-ATPase subunit b</shortName>
    </alternativeName>
</protein>
<dbReference type="RefSeq" id="WP_119298146.1">
    <property type="nucleotide sequence ID" value="NZ_BHGK01000001.1"/>
</dbReference>
<dbReference type="HAMAP" id="MF_01398">
    <property type="entry name" value="ATP_synth_b_bprime"/>
    <property type="match status" value="1"/>
</dbReference>
<dbReference type="Gene3D" id="1.20.5.620">
    <property type="entry name" value="F1F0 ATP synthase subunit B, membrane domain"/>
    <property type="match status" value="1"/>
</dbReference>